<dbReference type="InterPro" id="IPR001680">
    <property type="entry name" value="WD40_rpt"/>
</dbReference>
<dbReference type="GeneID" id="11534328"/>
<dbReference type="eggNOG" id="KOG2444">
    <property type="taxonomic scope" value="Eukaryota"/>
</dbReference>
<dbReference type="EMBL" id="HE612864">
    <property type="protein sequence ID" value="CCE64817.1"/>
    <property type="molecule type" value="Genomic_DNA"/>
</dbReference>
<keyword evidence="5" id="KW-1185">Reference proteome</keyword>
<proteinExistence type="predicted"/>
<evidence type="ECO:0008006" key="6">
    <source>
        <dbReference type="Google" id="ProtNLM"/>
    </source>
</evidence>
<reference evidence="4 5" key="1">
    <citation type="journal article" date="2011" name="Proc. Natl. Acad. Sci. U.S.A.">
        <title>Evolutionary erosion of yeast sex chromosomes by mating-type switching accidents.</title>
        <authorList>
            <person name="Gordon J.L."/>
            <person name="Armisen D."/>
            <person name="Proux-Wera E."/>
            <person name="Oheigeartaigh S.S."/>
            <person name="Byrne K.P."/>
            <person name="Wolfe K.H."/>
        </authorList>
    </citation>
    <scope>NUCLEOTIDE SEQUENCE [LARGE SCALE GENOMIC DNA]</scope>
    <source>
        <strain evidence="5">ATCC 24235 / CBS 4417 / NBRC 1672 / NRRL Y-8282 / UCD 70-5</strain>
    </source>
</reference>
<dbReference type="Gene3D" id="2.130.10.10">
    <property type="entry name" value="YVTN repeat-like/Quinoprotein amine dehydrogenase"/>
    <property type="match status" value="2"/>
</dbReference>
<dbReference type="GO" id="GO:0042273">
    <property type="term" value="P:ribosomal large subunit biogenesis"/>
    <property type="evidence" value="ECO:0007669"/>
    <property type="project" value="EnsemblFungi"/>
</dbReference>
<feature type="region of interest" description="Disordered" evidence="3">
    <location>
        <begin position="390"/>
        <end position="458"/>
    </location>
</feature>
<dbReference type="RefSeq" id="XP_003687251.1">
    <property type="nucleotide sequence ID" value="XM_003687203.1"/>
</dbReference>
<organism evidence="4 5">
    <name type="scientific">Tetrapisispora phaffii (strain ATCC 24235 / CBS 4417 / NBRC 1672 / NRRL Y-8282 / UCD 70-5)</name>
    <name type="common">Yeast</name>
    <name type="synonym">Fabospora phaffii</name>
    <dbReference type="NCBI Taxonomy" id="1071381"/>
    <lineage>
        <taxon>Eukaryota</taxon>
        <taxon>Fungi</taxon>
        <taxon>Dikarya</taxon>
        <taxon>Ascomycota</taxon>
        <taxon>Saccharomycotina</taxon>
        <taxon>Saccharomycetes</taxon>
        <taxon>Saccharomycetales</taxon>
        <taxon>Saccharomycetaceae</taxon>
        <taxon>Tetrapisispora</taxon>
    </lineage>
</organism>
<dbReference type="HOGENOM" id="CLU_035623_0_0_1"/>
<dbReference type="OrthoDB" id="2288928at2759"/>
<dbReference type="InterPro" id="IPR015943">
    <property type="entry name" value="WD40/YVTN_repeat-like_dom_sf"/>
</dbReference>
<feature type="region of interest" description="Disordered" evidence="3">
    <location>
        <begin position="470"/>
        <end position="519"/>
    </location>
</feature>
<keyword evidence="1" id="KW-0853">WD repeat</keyword>
<evidence type="ECO:0000313" key="4">
    <source>
        <dbReference type="EMBL" id="CCE64817.1"/>
    </source>
</evidence>
<dbReference type="PANTHER" id="PTHR19857:SF8">
    <property type="entry name" value="ANGIO-ASSOCIATED MIGRATORY CELL PROTEIN"/>
    <property type="match status" value="1"/>
</dbReference>
<feature type="compositionally biased region" description="Basic and acidic residues" evidence="3">
    <location>
        <begin position="501"/>
        <end position="519"/>
    </location>
</feature>
<feature type="compositionally biased region" description="Low complexity" evidence="3">
    <location>
        <begin position="399"/>
        <end position="409"/>
    </location>
</feature>
<sequence>MAKKKNSTKTNLESLVSSALPIVEFKHKDPLFQVACHPEKPIVVSGTATGYIFCHQYDATVLQEAVDRRRKSATDDSTKKDKNEKFWAVVEVPSEDTEDIAGIKLLWKTKRHKESVRGIALDSDGKYMYSVSSDNVLKKSETETGKVLKKITLSEQPKDAKFTKIVKSSTHPFLVLGDEVGNVLVLDSETLQEKNKLIDIHDGKDAINDIFHFSRRSAYKFISLGQTTLGYWDARESNQSDKKILPDDTDSKRMVLLSDDQEDEILCGTFVDPEVGDTIVCGMGEGLLTVWKPEKNGLEDQLTRIKIAADESIDCIIPTLQDDNCIWCGCSNGKIYKANAKSGKVIEIRKHSNLDEVAFLDLDCEYRVISGGMDSVKIWELNDVNVEVKDNSNKDESDFSMSDSDISISDSDEENEDNSVNEDEEVEVPATEEWAGFESETSDTESVENDDEKGLIGLSKEQLMKELDKDILGLSDSDNETNSKRKTRGSKFQKKQKKQKIQKEVAHNDNHGITKFEGL</sequence>
<dbReference type="InterPro" id="IPR036322">
    <property type="entry name" value="WD40_repeat_dom_sf"/>
</dbReference>
<dbReference type="InterPro" id="IPR051179">
    <property type="entry name" value="WD_repeat_multifunction"/>
</dbReference>
<accession>G8BY39</accession>
<protein>
    <recommendedName>
        <fullName evidence="6">WD repeat-containing protein JIP5</fullName>
    </recommendedName>
</protein>
<evidence type="ECO:0000313" key="5">
    <source>
        <dbReference type="Proteomes" id="UP000005666"/>
    </source>
</evidence>
<keyword evidence="2" id="KW-0677">Repeat</keyword>
<evidence type="ECO:0000256" key="2">
    <source>
        <dbReference type="ARBA" id="ARBA00022737"/>
    </source>
</evidence>
<dbReference type="STRING" id="1071381.G8BY39"/>
<dbReference type="PANTHER" id="PTHR19857">
    <property type="entry name" value="MITOCHONDRIAL DIVISION PROTEIN 1-RELATED"/>
    <property type="match status" value="1"/>
</dbReference>
<dbReference type="SMART" id="SM00320">
    <property type="entry name" value="WD40"/>
    <property type="match status" value="3"/>
</dbReference>
<evidence type="ECO:0000256" key="3">
    <source>
        <dbReference type="SAM" id="MobiDB-lite"/>
    </source>
</evidence>
<dbReference type="AlphaFoldDB" id="G8BY39"/>
<feature type="compositionally biased region" description="Basic residues" evidence="3">
    <location>
        <begin position="484"/>
        <end position="500"/>
    </location>
</feature>
<dbReference type="Proteomes" id="UP000005666">
    <property type="component" value="Chromosome 9"/>
</dbReference>
<dbReference type="SUPFAM" id="SSF50978">
    <property type="entry name" value="WD40 repeat-like"/>
    <property type="match status" value="1"/>
</dbReference>
<dbReference type="KEGG" id="tpf:TPHA_0I03160"/>
<feature type="compositionally biased region" description="Acidic residues" evidence="3">
    <location>
        <begin position="440"/>
        <end position="451"/>
    </location>
</feature>
<name>G8BY39_TETPH</name>
<evidence type="ECO:0000256" key="1">
    <source>
        <dbReference type="ARBA" id="ARBA00022574"/>
    </source>
</evidence>
<feature type="compositionally biased region" description="Acidic residues" evidence="3">
    <location>
        <begin position="410"/>
        <end position="427"/>
    </location>
</feature>
<dbReference type="OMA" id="DDNCIWC"/>
<gene>
    <name evidence="4" type="primary">TPHA0I03160</name>
    <name evidence="4" type="ordered locus">TPHA_0I03160</name>
</gene>